<dbReference type="InterPro" id="IPR017853">
    <property type="entry name" value="GH"/>
</dbReference>
<dbReference type="PRINTS" id="PR00742">
    <property type="entry name" value="GLHYDRLASE35"/>
</dbReference>
<evidence type="ECO:0000256" key="1">
    <source>
        <dbReference type="ARBA" id="ARBA00009809"/>
    </source>
</evidence>
<dbReference type="Pfam" id="PF21317">
    <property type="entry name" value="BetaGal_ABD_1"/>
    <property type="match status" value="1"/>
</dbReference>
<dbReference type="InterPro" id="IPR008979">
    <property type="entry name" value="Galactose-bd-like_sf"/>
</dbReference>
<evidence type="ECO:0000256" key="2">
    <source>
        <dbReference type="ARBA" id="ARBA00022801"/>
    </source>
</evidence>
<dbReference type="Gene3D" id="2.60.120.260">
    <property type="entry name" value="Galactose-binding domain-like"/>
    <property type="match status" value="2"/>
</dbReference>
<dbReference type="Pfam" id="PF01301">
    <property type="entry name" value="Glyco_hydro_35"/>
    <property type="match status" value="1"/>
</dbReference>
<dbReference type="Gene3D" id="3.20.20.80">
    <property type="entry name" value="Glycosidases"/>
    <property type="match status" value="1"/>
</dbReference>
<evidence type="ECO:0000259" key="6">
    <source>
        <dbReference type="Pfam" id="PF21317"/>
    </source>
</evidence>
<name>A0ABT5YS66_9ACTN</name>
<proteinExistence type="inferred from homology"/>
<comment type="similarity">
    <text evidence="1 4">Belongs to the glycosyl hydrolase 35 family.</text>
</comment>
<dbReference type="InterPro" id="IPR026283">
    <property type="entry name" value="B-gal_1-like"/>
</dbReference>
<dbReference type="InterPro" id="IPR048913">
    <property type="entry name" value="BetaGal_gal-bd"/>
</dbReference>
<organism evidence="8 9">
    <name type="scientific">Streptantibioticus ferralitis</name>
    <dbReference type="NCBI Taxonomy" id="236510"/>
    <lineage>
        <taxon>Bacteria</taxon>
        <taxon>Bacillati</taxon>
        <taxon>Actinomycetota</taxon>
        <taxon>Actinomycetes</taxon>
        <taxon>Kitasatosporales</taxon>
        <taxon>Streptomycetaceae</taxon>
        <taxon>Streptantibioticus</taxon>
    </lineage>
</organism>
<evidence type="ECO:0000313" key="9">
    <source>
        <dbReference type="Proteomes" id="UP001220022"/>
    </source>
</evidence>
<feature type="domain" description="Glycoside hydrolase 35 catalytic" evidence="5">
    <location>
        <begin position="11"/>
        <end position="329"/>
    </location>
</feature>
<accession>A0ABT5YS66</accession>
<dbReference type="Proteomes" id="UP001220022">
    <property type="component" value="Unassembled WGS sequence"/>
</dbReference>
<feature type="domain" description="Beta-galactosidase 1-like first all-beta" evidence="6">
    <location>
        <begin position="376"/>
        <end position="483"/>
    </location>
</feature>
<keyword evidence="2" id="KW-0378">Hydrolase</keyword>
<keyword evidence="9" id="KW-1185">Reference proteome</keyword>
<comment type="caution">
    <text evidence="8">The sequence shown here is derived from an EMBL/GenBank/DDBJ whole genome shotgun (WGS) entry which is preliminary data.</text>
</comment>
<dbReference type="EMBL" id="JARHTQ010000001">
    <property type="protein sequence ID" value="MDF2254237.1"/>
    <property type="molecule type" value="Genomic_DNA"/>
</dbReference>
<dbReference type="InterPro" id="IPR048912">
    <property type="entry name" value="BetaGal1-like_ABD1"/>
</dbReference>
<dbReference type="InterPro" id="IPR031330">
    <property type="entry name" value="Gly_Hdrlase_35_cat"/>
</dbReference>
<dbReference type="PIRSF" id="PIRSF006336">
    <property type="entry name" value="B-gal"/>
    <property type="match status" value="1"/>
</dbReference>
<sequence length="594" mass="65628">MSSFRIVPSGFELDGRPLRVLSGALHYFRVLPQQWPHRLRMVRALGLNCVETYVPWNLHEPRPGRYDFTGTADLDAFLTASAEAGLYAIVRPSPYICAEWENGGLPWWLLADRELRLRVSDPAYLAHVERWYDQLLPHLAAHQITRGGNVLMLQLENEYGSYGSDTAYLDRLRTMMRERAIDVPLFTSDGPEDTFLTGGTLPGVTATVNFGSHPEDAFAELARFRPDNPPMCMEFWCGWFDHWGEKRALRDPADATDTLRRILASGASVNIYMAHGGTSFGTWAGANRGGPSHDGPYQPTVTSYDYDAPIDERGAPTPKFWAFREVLTEFAEPGAPPEPEPLPPLLPPSRVELTDSVQLFDLLDSIATPAVRSPAPPSFEDLGLAHGLALYEAHVPGPRTEYPLALEGLADRAHVYLDGEPLAVLERDEEDELPQIAVGTPGARLELLVESMGRVNYGPRLGDRKGVAAVRHGQQYVHGWTVRTVPLGGPLPDLPWGASAASTAAAGQRPGPVFHRAALDVAEPGDGFLALPGGTKGYVWVNGFCLGRYWDRGPQRTLYLPWPLLHTGRNEIVVLELDGLRDRFVEIRDEPDLG</sequence>
<gene>
    <name evidence="8" type="ORF">P2L57_00410</name>
</gene>
<dbReference type="Pfam" id="PF21467">
    <property type="entry name" value="BetaGal_gal-bd"/>
    <property type="match status" value="1"/>
</dbReference>
<reference evidence="8 9" key="1">
    <citation type="submission" date="2023-03" db="EMBL/GenBank/DDBJ databases">
        <title>Draft genome sequence of type strain Streptomyces ferralitis JCM 14344.</title>
        <authorList>
            <person name="Klaysubun C."/>
            <person name="Duangmal K."/>
        </authorList>
    </citation>
    <scope>NUCLEOTIDE SEQUENCE [LARGE SCALE GENOMIC DNA]</scope>
    <source>
        <strain evidence="8 9">JCM 14344</strain>
    </source>
</reference>
<dbReference type="InterPro" id="IPR001944">
    <property type="entry name" value="Glycoside_Hdrlase_35"/>
</dbReference>
<dbReference type="PANTHER" id="PTHR23421">
    <property type="entry name" value="BETA-GALACTOSIDASE RELATED"/>
    <property type="match status" value="1"/>
</dbReference>
<evidence type="ECO:0000313" key="8">
    <source>
        <dbReference type="EMBL" id="MDF2254237.1"/>
    </source>
</evidence>
<feature type="domain" description="Beta-galactosidase galactose-binding" evidence="7">
    <location>
        <begin position="512"/>
        <end position="570"/>
    </location>
</feature>
<evidence type="ECO:0000256" key="3">
    <source>
        <dbReference type="ARBA" id="ARBA00023295"/>
    </source>
</evidence>
<evidence type="ECO:0000256" key="4">
    <source>
        <dbReference type="RuleBase" id="RU003679"/>
    </source>
</evidence>
<evidence type="ECO:0000259" key="7">
    <source>
        <dbReference type="Pfam" id="PF21467"/>
    </source>
</evidence>
<dbReference type="RefSeq" id="WP_275806360.1">
    <property type="nucleotide sequence ID" value="NZ_BAAANM010000005.1"/>
</dbReference>
<protein>
    <submittedName>
        <fullName evidence="8">Beta-galactosidase</fullName>
    </submittedName>
</protein>
<dbReference type="SUPFAM" id="SSF49785">
    <property type="entry name" value="Galactose-binding domain-like"/>
    <property type="match status" value="1"/>
</dbReference>
<dbReference type="SUPFAM" id="SSF51445">
    <property type="entry name" value="(Trans)glycosidases"/>
    <property type="match status" value="1"/>
</dbReference>
<keyword evidence="3" id="KW-0326">Glycosidase</keyword>
<evidence type="ECO:0000259" key="5">
    <source>
        <dbReference type="Pfam" id="PF01301"/>
    </source>
</evidence>